<feature type="compositionally biased region" description="Pro residues" evidence="6">
    <location>
        <begin position="12"/>
        <end position="26"/>
    </location>
</feature>
<dbReference type="GO" id="GO:0005737">
    <property type="term" value="C:cytoplasm"/>
    <property type="evidence" value="ECO:0007669"/>
    <property type="project" value="TreeGrafter"/>
</dbReference>
<keyword evidence="4" id="KW-0645">Protease</keyword>
<dbReference type="FunCoup" id="A0A1D2VHY7">
    <property type="interactions" value="379"/>
</dbReference>
<dbReference type="PANTHER" id="PTHR48104">
    <property type="entry name" value="METACASPASE-4"/>
    <property type="match status" value="1"/>
</dbReference>
<keyword evidence="3" id="KW-0053">Apoptosis</keyword>
<evidence type="ECO:0000256" key="1">
    <source>
        <dbReference type="ARBA" id="ARBA00009005"/>
    </source>
</evidence>
<reference evidence="9" key="1">
    <citation type="submission" date="2016-05" db="EMBL/GenBank/DDBJ databases">
        <title>Comparative genomics of biotechnologically important yeasts.</title>
        <authorList>
            <consortium name="DOE Joint Genome Institute"/>
            <person name="Riley R."/>
            <person name="Haridas S."/>
            <person name="Wolfe K.H."/>
            <person name="Lopes M.R."/>
            <person name="Hittinger C.T."/>
            <person name="Goker M."/>
            <person name="Salamov A."/>
            <person name="Wisecaver J."/>
            <person name="Long T.M."/>
            <person name="Aerts A.L."/>
            <person name="Barry K."/>
            <person name="Choi C."/>
            <person name="Clum A."/>
            <person name="Coughlan A.Y."/>
            <person name="Deshpande S."/>
            <person name="Douglass A.P."/>
            <person name="Hanson S.J."/>
            <person name="Klenk H.-P."/>
            <person name="Labutti K."/>
            <person name="Lapidus A."/>
            <person name="Lindquist E."/>
            <person name="Lipzen A."/>
            <person name="Meier-Kolthoff J.P."/>
            <person name="Ohm R.A."/>
            <person name="Otillar R.P."/>
            <person name="Pangilinan J."/>
            <person name="Peng Y."/>
            <person name="Rokas A."/>
            <person name="Rosa C.A."/>
            <person name="Scheuner C."/>
            <person name="Sibirny A.A."/>
            <person name="Slot J.C."/>
            <person name="Stielow J.B."/>
            <person name="Sun H."/>
            <person name="Kurtzman C.P."/>
            <person name="Blackwell M."/>
            <person name="Grigoriev I.V."/>
            <person name="Jeffries T.W."/>
        </authorList>
    </citation>
    <scope>NUCLEOTIDE SEQUENCE [LARGE SCALE GENOMIC DNA]</scope>
    <source>
        <strain evidence="9">DSM 1968</strain>
    </source>
</reference>
<dbReference type="GeneID" id="30968180"/>
<keyword evidence="4" id="KW-0788">Thiol protease</keyword>
<dbReference type="InParanoid" id="A0A1D2VHY7"/>
<feature type="compositionally biased region" description="Low complexity" evidence="6">
    <location>
        <begin position="90"/>
        <end position="99"/>
    </location>
</feature>
<protein>
    <recommendedName>
        <fullName evidence="2">Metacaspase-1</fullName>
    </recommendedName>
</protein>
<feature type="compositionally biased region" description="Pro residues" evidence="6">
    <location>
        <begin position="46"/>
        <end position="60"/>
    </location>
</feature>
<feature type="compositionally biased region" description="Polar residues" evidence="6">
    <location>
        <begin position="107"/>
        <end position="123"/>
    </location>
</feature>
<evidence type="ECO:0000259" key="7">
    <source>
        <dbReference type="Pfam" id="PF00656"/>
    </source>
</evidence>
<dbReference type="RefSeq" id="XP_020047400.1">
    <property type="nucleotide sequence ID" value="XM_020194544.1"/>
</dbReference>
<evidence type="ECO:0000256" key="2">
    <source>
        <dbReference type="ARBA" id="ARBA00016994"/>
    </source>
</evidence>
<dbReference type="EMBL" id="KV454480">
    <property type="protein sequence ID" value="ODV61093.1"/>
    <property type="molecule type" value="Genomic_DNA"/>
</dbReference>
<feature type="domain" description="Peptidase C14 caspase" evidence="7">
    <location>
        <begin position="170"/>
        <end position="458"/>
    </location>
</feature>
<evidence type="ECO:0000313" key="8">
    <source>
        <dbReference type="EMBL" id="ODV61093.1"/>
    </source>
</evidence>
<dbReference type="Proteomes" id="UP000095038">
    <property type="component" value="Unassembled WGS sequence"/>
</dbReference>
<keyword evidence="5" id="KW-0865">Zymogen</keyword>
<dbReference type="InterPro" id="IPR050452">
    <property type="entry name" value="Metacaspase"/>
</dbReference>
<feature type="compositionally biased region" description="Low complexity" evidence="6">
    <location>
        <begin position="1"/>
        <end position="11"/>
    </location>
</feature>
<gene>
    <name evidence="8" type="ORF">ASCRUDRAFT_80852</name>
</gene>
<dbReference type="AlphaFoldDB" id="A0A1D2VHY7"/>
<dbReference type="Gene3D" id="3.40.50.12660">
    <property type="match status" value="2"/>
</dbReference>
<dbReference type="GO" id="GO:0006915">
    <property type="term" value="P:apoptotic process"/>
    <property type="evidence" value="ECO:0007669"/>
    <property type="project" value="UniProtKB-KW"/>
</dbReference>
<evidence type="ECO:0000256" key="3">
    <source>
        <dbReference type="ARBA" id="ARBA00022703"/>
    </source>
</evidence>
<dbReference type="OrthoDB" id="3223806at2759"/>
<dbReference type="GO" id="GO:0004197">
    <property type="term" value="F:cysteine-type endopeptidase activity"/>
    <property type="evidence" value="ECO:0007669"/>
    <property type="project" value="InterPro"/>
</dbReference>
<keyword evidence="9" id="KW-1185">Reference proteome</keyword>
<dbReference type="InterPro" id="IPR011600">
    <property type="entry name" value="Pept_C14_caspase"/>
</dbReference>
<name>A0A1D2VHY7_9ASCO</name>
<dbReference type="PANTHER" id="PTHR48104:SF30">
    <property type="entry name" value="METACASPASE-1"/>
    <property type="match status" value="1"/>
</dbReference>
<dbReference type="InterPro" id="IPR029030">
    <property type="entry name" value="Caspase-like_dom_sf"/>
</dbReference>
<organism evidence="8 9">
    <name type="scientific">Ascoidea rubescens DSM 1968</name>
    <dbReference type="NCBI Taxonomy" id="1344418"/>
    <lineage>
        <taxon>Eukaryota</taxon>
        <taxon>Fungi</taxon>
        <taxon>Dikarya</taxon>
        <taxon>Ascomycota</taxon>
        <taxon>Saccharomycotina</taxon>
        <taxon>Saccharomycetes</taxon>
        <taxon>Ascoideaceae</taxon>
        <taxon>Ascoidea</taxon>
    </lineage>
</organism>
<proteinExistence type="inferred from homology"/>
<evidence type="ECO:0000256" key="5">
    <source>
        <dbReference type="ARBA" id="ARBA00023145"/>
    </source>
</evidence>
<keyword evidence="4" id="KW-0378">Hydrolase</keyword>
<feature type="region of interest" description="Disordered" evidence="6">
    <location>
        <begin position="1"/>
        <end position="123"/>
    </location>
</feature>
<dbReference type="GO" id="GO:0006508">
    <property type="term" value="P:proteolysis"/>
    <property type="evidence" value="ECO:0007669"/>
    <property type="project" value="InterPro"/>
</dbReference>
<sequence length="467" mass="51932">MSGYPNYGNGYNPPPYPPSNAPPYPPQGAGYGSYGAPVGSPTGQLYPPPPPQSRGYPPSPQSRGYPPSPQSRGYPPSPQARSYPPPPQAYPSYSGQYPSHNAYSLPPQHQQRYQQPTSHSQPYPQYPPVNDPVFDFIEAKNPPRIPTREIAFSSRLSRDYKYKYSNCEGKRKALLIGINYYNTKFKLNGCINDVKNLQNFLLKHGYKKDDMVILTDDNDPSSRSFPSRRNIIDAMKWLVSDSKENDSLFFHFSGHGSQIEDQDGDELDGFDETICPYDFESNGQISDDELHEIMVRPLPEGCRLTALFDCCHSGSMLDLPYTYNTKGVLKEPNLMNELGQGLLPIFGSYAKGDKEKALKSVFKLVKNAVTITNNAGAIEKTKKTKTSPADVIMLSGCKDDQTSADAHIGGEATGAMSYAFIQVMNTGKKQSYLTLLQNTRKVLEAKYSQKPQLSASHPIDTNLEFIF</sequence>
<comment type="similarity">
    <text evidence="1">Belongs to the peptidase C14B family.</text>
</comment>
<feature type="compositionally biased region" description="Pro residues" evidence="6">
    <location>
        <begin position="75"/>
        <end position="89"/>
    </location>
</feature>
<evidence type="ECO:0000256" key="6">
    <source>
        <dbReference type="SAM" id="MobiDB-lite"/>
    </source>
</evidence>
<dbReference type="Pfam" id="PF00656">
    <property type="entry name" value="Peptidase_C14"/>
    <property type="match status" value="1"/>
</dbReference>
<evidence type="ECO:0000313" key="9">
    <source>
        <dbReference type="Proteomes" id="UP000095038"/>
    </source>
</evidence>
<evidence type="ECO:0000256" key="4">
    <source>
        <dbReference type="ARBA" id="ARBA00022807"/>
    </source>
</evidence>
<dbReference type="SUPFAM" id="SSF52129">
    <property type="entry name" value="Caspase-like"/>
    <property type="match status" value="1"/>
</dbReference>
<accession>A0A1D2VHY7</accession>